<organism evidence="1 2">
    <name type="scientific">Metabacillus sediminilitoris</name>
    <dbReference type="NCBI Taxonomy" id="2567941"/>
    <lineage>
        <taxon>Bacteria</taxon>
        <taxon>Bacillati</taxon>
        <taxon>Bacillota</taxon>
        <taxon>Bacilli</taxon>
        <taxon>Bacillales</taxon>
        <taxon>Bacillaceae</taxon>
        <taxon>Metabacillus</taxon>
    </lineage>
</organism>
<accession>A0A4S4BSK3</accession>
<dbReference type="OrthoDB" id="2937497at2"/>
<gene>
    <name evidence="1" type="ORF">E6W99_19775</name>
</gene>
<keyword evidence="2" id="KW-1185">Reference proteome</keyword>
<evidence type="ECO:0000313" key="2">
    <source>
        <dbReference type="Proteomes" id="UP000310334"/>
    </source>
</evidence>
<protein>
    <submittedName>
        <fullName evidence="1">YolD-like family protein</fullName>
    </submittedName>
</protein>
<comment type="caution">
    <text evidence="1">The sequence shown here is derived from an EMBL/GenBank/DDBJ whole genome shotgun (WGS) entry which is preliminary data.</text>
</comment>
<dbReference type="RefSeq" id="WP_136357010.1">
    <property type="nucleotide sequence ID" value="NZ_CP046266.1"/>
</dbReference>
<proteinExistence type="predicted"/>
<dbReference type="Proteomes" id="UP000310334">
    <property type="component" value="Unassembled WGS sequence"/>
</dbReference>
<name>A0A4S4BSK3_9BACI</name>
<sequence>MILKKLTKNRLITIIYFQNGLLKTCKGRVYKLNYFNQTINVINEKQNAISIRLSSIKEIH</sequence>
<dbReference type="EMBL" id="SSNT01000016">
    <property type="protein sequence ID" value="THF77219.1"/>
    <property type="molecule type" value="Genomic_DNA"/>
</dbReference>
<dbReference type="Pfam" id="PF08863">
    <property type="entry name" value="YolD"/>
    <property type="match status" value="1"/>
</dbReference>
<dbReference type="AlphaFoldDB" id="A0A4S4BSK3"/>
<evidence type="ECO:0000313" key="1">
    <source>
        <dbReference type="EMBL" id="THF77219.1"/>
    </source>
</evidence>
<reference evidence="1 2" key="1">
    <citation type="submission" date="2019-04" db="EMBL/GenBank/DDBJ databases">
        <title>Bacillus sediminilitoris sp. nov., isolated from a tidal flat sediment on the East China Sea.</title>
        <authorList>
            <person name="Wei Y."/>
            <person name="Mao H."/>
            <person name="Fang J."/>
        </authorList>
    </citation>
    <scope>NUCLEOTIDE SEQUENCE [LARGE SCALE GENOMIC DNA]</scope>
    <source>
        <strain evidence="1 2">DSL-17</strain>
    </source>
</reference>
<dbReference type="InterPro" id="IPR014962">
    <property type="entry name" value="YolD"/>
</dbReference>